<feature type="transmembrane region" description="Helical" evidence="8">
    <location>
        <begin position="242"/>
        <end position="260"/>
    </location>
</feature>
<dbReference type="RefSeq" id="WP_003968886.1">
    <property type="nucleotide sequence ID" value="NC_010572.1"/>
</dbReference>
<dbReference type="Proteomes" id="UP000001685">
    <property type="component" value="Chromosome"/>
</dbReference>
<evidence type="ECO:0000256" key="6">
    <source>
        <dbReference type="ARBA" id="ARBA00022989"/>
    </source>
</evidence>
<keyword evidence="5 8" id="KW-0812">Transmembrane</keyword>
<dbReference type="GO" id="GO:0005886">
    <property type="term" value="C:plasma membrane"/>
    <property type="evidence" value="ECO:0007669"/>
    <property type="project" value="UniProtKB-SubCell"/>
</dbReference>
<keyword evidence="6 8" id="KW-1133">Transmembrane helix</keyword>
<reference evidence="10" key="1">
    <citation type="journal article" date="2008" name="J. Bacteriol.">
        <title>Genome sequence of the streptomycin-producing microorganism Streptomyces griseus IFO 13350.</title>
        <authorList>
            <person name="Ohnishi Y."/>
            <person name="Ishikawa J."/>
            <person name="Hara H."/>
            <person name="Suzuki H."/>
            <person name="Ikenoya M."/>
            <person name="Ikeda H."/>
            <person name="Yamashita A."/>
            <person name="Hattori M."/>
            <person name="Horinouchi S."/>
        </authorList>
    </citation>
    <scope>NUCLEOTIDE SEQUENCE [LARGE SCALE GENOMIC DNA]</scope>
    <source>
        <strain evidence="10">JCM 4626 / NBRC 13350</strain>
    </source>
</reference>
<dbReference type="InterPro" id="IPR002781">
    <property type="entry name" value="TM_pro_TauE-like"/>
</dbReference>
<feature type="transmembrane region" description="Helical" evidence="8">
    <location>
        <begin position="110"/>
        <end position="128"/>
    </location>
</feature>
<evidence type="ECO:0000256" key="4">
    <source>
        <dbReference type="ARBA" id="ARBA00022475"/>
    </source>
</evidence>
<feature type="transmembrane region" description="Helical" evidence="8">
    <location>
        <begin position="212"/>
        <end position="230"/>
    </location>
</feature>
<protein>
    <recommendedName>
        <fullName evidence="8">Probable membrane transporter protein</fullName>
    </recommendedName>
</protein>
<keyword evidence="4 8" id="KW-1003">Cell membrane</keyword>
<sequence>MSCHVSEGSVDLYEVVGLLAAATAAGWVDAVVGGGGVLLIPVLLLAFPTYSPAVALGTNKIAAVMGTATAAYMYQRRTELDRSVLLPAAGLAIPFGALGALSASSVPASYFRPVIMGLLITVALFVAFRPDFGVQQRNITVTPRRRNTAILVAGVGIGFYDGVFGPGVGTFLIISFTTLLATQFLESAAMAKVINASSNLGALAVFAWQGNVLWALGLGMAVGNIAGAMIGSRTAMKRGSGFVRVVLVLVVTGMVAKMGFDQFA</sequence>
<organism evidence="9 10">
    <name type="scientific">Streptomyces griseus subsp. griseus (strain JCM 4626 / CBS 651.72 / NBRC 13350 / KCC S-0626 / ISP 5235)</name>
    <dbReference type="NCBI Taxonomy" id="455632"/>
    <lineage>
        <taxon>Bacteria</taxon>
        <taxon>Bacillati</taxon>
        <taxon>Actinomycetota</taxon>
        <taxon>Actinomycetes</taxon>
        <taxon>Kitasatosporales</taxon>
        <taxon>Streptomycetaceae</taxon>
        <taxon>Streptomyces</taxon>
    </lineage>
</organism>
<dbReference type="Pfam" id="PF01925">
    <property type="entry name" value="TauE"/>
    <property type="match status" value="1"/>
</dbReference>
<comment type="similarity">
    <text evidence="2 8">Belongs to the 4-toluene sulfonate uptake permease (TSUP) (TC 2.A.102) family.</text>
</comment>
<comment type="subcellular location">
    <subcellularLocation>
        <location evidence="1 8">Cell membrane</location>
        <topology evidence="1 8">Multi-pass membrane protein</topology>
    </subcellularLocation>
</comment>
<dbReference type="PATRIC" id="fig|455632.4.peg.4755"/>
<feature type="transmembrane region" description="Helical" evidence="8">
    <location>
        <begin position="149"/>
        <end position="174"/>
    </location>
</feature>
<evidence type="ECO:0000313" key="9">
    <source>
        <dbReference type="EMBL" id="BAG21486.1"/>
    </source>
</evidence>
<evidence type="ECO:0000256" key="2">
    <source>
        <dbReference type="ARBA" id="ARBA00009142"/>
    </source>
</evidence>
<dbReference type="AlphaFoldDB" id="B1VVX5"/>
<evidence type="ECO:0000256" key="7">
    <source>
        <dbReference type="ARBA" id="ARBA00023136"/>
    </source>
</evidence>
<evidence type="ECO:0000256" key="3">
    <source>
        <dbReference type="ARBA" id="ARBA00022448"/>
    </source>
</evidence>
<dbReference type="PANTHER" id="PTHR30269">
    <property type="entry name" value="TRANSMEMBRANE PROTEIN YFCA"/>
    <property type="match status" value="1"/>
</dbReference>
<proteinExistence type="inferred from homology"/>
<feature type="transmembrane region" description="Helical" evidence="8">
    <location>
        <begin position="12"/>
        <end position="44"/>
    </location>
</feature>
<dbReference type="InterPro" id="IPR052017">
    <property type="entry name" value="TSUP"/>
</dbReference>
<gene>
    <name evidence="9" type="ordered locus">SGR_4657</name>
</gene>
<evidence type="ECO:0000256" key="8">
    <source>
        <dbReference type="RuleBase" id="RU363041"/>
    </source>
</evidence>
<dbReference type="PANTHER" id="PTHR30269:SF0">
    <property type="entry name" value="MEMBRANE TRANSPORTER PROTEIN YFCA-RELATED"/>
    <property type="match status" value="1"/>
</dbReference>
<evidence type="ECO:0000313" key="10">
    <source>
        <dbReference type="Proteomes" id="UP000001685"/>
    </source>
</evidence>
<feature type="transmembrane region" description="Helical" evidence="8">
    <location>
        <begin position="84"/>
        <end position="104"/>
    </location>
</feature>
<dbReference type="EMBL" id="AP009493">
    <property type="protein sequence ID" value="BAG21486.1"/>
    <property type="molecule type" value="Genomic_DNA"/>
</dbReference>
<dbReference type="eggNOG" id="COG0730">
    <property type="taxonomic scope" value="Bacteria"/>
</dbReference>
<keyword evidence="3" id="KW-0813">Transport</keyword>
<dbReference type="KEGG" id="sgr:SGR_4657"/>
<accession>B1VVX5</accession>
<evidence type="ECO:0000256" key="1">
    <source>
        <dbReference type="ARBA" id="ARBA00004651"/>
    </source>
</evidence>
<name>B1VVX5_STRGG</name>
<evidence type="ECO:0000256" key="5">
    <source>
        <dbReference type="ARBA" id="ARBA00022692"/>
    </source>
</evidence>
<keyword evidence="7 8" id="KW-0472">Membrane</keyword>
<dbReference type="HOGENOM" id="CLU_045498_2_0_11"/>